<evidence type="ECO:0000313" key="2">
    <source>
        <dbReference type="Proteomes" id="UP001386955"/>
    </source>
</evidence>
<dbReference type="EMBL" id="JAYMYS010000001">
    <property type="protein sequence ID" value="KAK7410065.1"/>
    <property type="molecule type" value="Genomic_DNA"/>
</dbReference>
<reference evidence="1 2" key="1">
    <citation type="submission" date="2024-01" db="EMBL/GenBank/DDBJ databases">
        <title>The genomes of 5 underutilized Papilionoideae crops provide insights into root nodulation and disease resistanc.</title>
        <authorList>
            <person name="Jiang F."/>
        </authorList>
    </citation>
    <scope>NUCLEOTIDE SEQUENCE [LARGE SCALE GENOMIC DNA]</scope>
    <source>
        <strain evidence="1">DUOXIRENSHENG_FW03</strain>
        <tissue evidence="1">Leaves</tissue>
    </source>
</reference>
<gene>
    <name evidence="1" type="ORF">VNO78_00550</name>
</gene>
<name>A0AAN9SYK9_PSOTE</name>
<protein>
    <submittedName>
        <fullName evidence="1">Uncharacterized protein</fullName>
    </submittedName>
</protein>
<evidence type="ECO:0000313" key="1">
    <source>
        <dbReference type="EMBL" id="KAK7410065.1"/>
    </source>
</evidence>
<accession>A0AAN9SYK9</accession>
<dbReference type="Proteomes" id="UP001386955">
    <property type="component" value="Unassembled WGS sequence"/>
</dbReference>
<proteinExistence type="predicted"/>
<organism evidence="1 2">
    <name type="scientific">Psophocarpus tetragonolobus</name>
    <name type="common">Winged bean</name>
    <name type="synonym">Dolichos tetragonolobus</name>
    <dbReference type="NCBI Taxonomy" id="3891"/>
    <lineage>
        <taxon>Eukaryota</taxon>
        <taxon>Viridiplantae</taxon>
        <taxon>Streptophyta</taxon>
        <taxon>Embryophyta</taxon>
        <taxon>Tracheophyta</taxon>
        <taxon>Spermatophyta</taxon>
        <taxon>Magnoliopsida</taxon>
        <taxon>eudicotyledons</taxon>
        <taxon>Gunneridae</taxon>
        <taxon>Pentapetalae</taxon>
        <taxon>rosids</taxon>
        <taxon>fabids</taxon>
        <taxon>Fabales</taxon>
        <taxon>Fabaceae</taxon>
        <taxon>Papilionoideae</taxon>
        <taxon>50 kb inversion clade</taxon>
        <taxon>NPAAA clade</taxon>
        <taxon>indigoferoid/millettioid clade</taxon>
        <taxon>Phaseoleae</taxon>
        <taxon>Psophocarpus</taxon>
    </lineage>
</organism>
<sequence>MSGSYPFGNVMEEWWQLKKISISSKLGRQRWGHLARDLVPNEHQKLGLGQSRVGSFSLCEFVGELNRSHNGRKPRACVTTTDSHTTGTHVTFTAVC</sequence>
<keyword evidence="2" id="KW-1185">Reference proteome</keyword>
<dbReference type="AlphaFoldDB" id="A0AAN9SYK9"/>
<comment type="caution">
    <text evidence="1">The sequence shown here is derived from an EMBL/GenBank/DDBJ whole genome shotgun (WGS) entry which is preliminary data.</text>
</comment>